<accession>A0A941HVB4</accession>
<evidence type="ECO:0000313" key="1">
    <source>
        <dbReference type="EMBL" id="MBR7618435.1"/>
    </source>
</evidence>
<gene>
    <name evidence="1" type="ORF">JKL49_03455</name>
</gene>
<keyword evidence="2" id="KW-1185">Reference proteome</keyword>
<proteinExistence type="predicted"/>
<name>A0A941HVB4_9CAUL</name>
<dbReference type="EMBL" id="JAGSGD010000001">
    <property type="protein sequence ID" value="MBR7618435.1"/>
    <property type="molecule type" value="Genomic_DNA"/>
</dbReference>
<dbReference type="AlphaFoldDB" id="A0A941HVB4"/>
<dbReference type="RefSeq" id="WP_215338314.1">
    <property type="nucleotide sequence ID" value="NZ_JAGSGD010000001.1"/>
</dbReference>
<organism evidence="1 2">
    <name type="scientific">Phenylobacterium glaciei</name>
    <dbReference type="NCBI Taxonomy" id="2803784"/>
    <lineage>
        <taxon>Bacteria</taxon>
        <taxon>Pseudomonadati</taxon>
        <taxon>Pseudomonadota</taxon>
        <taxon>Alphaproteobacteria</taxon>
        <taxon>Caulobacterales</taxon>
        <taxon>Caulobacteraceae</taxon>
        <taxon>Phenylobacterium</taxon>
    </lineage>
</organism>
<reference evidence="1" key="1">
    <citation type="submission" date="2021-04" db="EMBL/GenBank/DDBJ databases">
        <title>Draft genome assembly of strain Phenylobacterium sp. 20VBR1 using MiniION and Illumina platforms.</title>
        <authorList>
            <person name="Thomas F.A."/>
            <person name="Krishnan K.P."/>
            <person name="Sinha R.K."/>
        </authorList>
    </citation>
    <scope>NUCLEOTIDE SEQUENCE</scope>
    <source>
        <strain evidence="1">20VBR1</strain>
    </source>
</reference>
<evidence type="ECO:0000313" key="2">
    <source>
        <dbReference type="Proteomes" id="UP000622580"/>
    </source>
</evidence>
<dbReference type="Proteomes" id="UP000622580">
    <property type="component" value="Unassembled WGS sequence"/>
</dbReference>
<protein>
    <submittedName>
        <fullName evidence="1">Uncharacterized protein</fullName>
    </submittedName>
</protein>
<sequence>MREQIETADRRRLLSRLAGDYHVQTARRAATFMSRDIVTDMTILAITRANVRQITASPEPVAYTYEGVAGVPADGLRIPVSVYALAKDLGLPYENIRRRVKKLLDAGVCITVDGGVVIPGATVVRQSNLDLIAETQIATEKFVAEAGRFGVTAAQHYRPPTADLPKQIIRLAMNYFLDATTFTAKGMKVDVVAVLVLRAINMANISHVTHDPALAVTYAGMEEILPHEARQPTSVYSVGRFLHLPYETARRAVIRLEERGLVQRGPKGLFVSPDVVTRPDVLEGMLYLVALTEAYLKDLARVGIAYRPNPGSPG</sequence>
<comment type="caution">
    <text evidence="1">The sequence shown here is derived from an EMBL/GenBank/DDBJ whole genome shotgun (WGS) entry which is preliminary data.</text>
</comment>